<reference evidence="26" key="1">
    <citation type="journal article" date="2019" name="Int. J. Syst. Evol. Microbiol.">
        <title>The Global Catalogue of Microorganisms (GCM) 10K type strain sequencing project: providing services to taxonomists for standard genome sequencing and annotation.</title>
        <authorList>
            <consortium name="The Broad Institute Genomics Platform"/>
            <consortium name="The Broad Institute Genome Sequencing Center for Infectious Disease"/>
            <person name="Wu L."/>
            <person name="Ma J."/>
        </authorList>
    </citation>
    <scope>NUCLEOTIDE SEQUENCE [LARGE SCALE GENOMIC DNA]</scope>
    <source>
        <strain evidence="26">KCTC 23723</strain>
    </source>
</reference>
<comment type="similarity">
    <text evidence="4 21">Belongs to the folylpolyglutamate synthase family.</text>
</comment>
<dbReference type="InterPro" id="IPR004101">
    <property type="entry name" value="Mur_ligase_C"/>
</dbReference>
<keyword evidence="22" id="KW-0472">Membrane</keyword>
<dbReference type="Gene3D" id="3.90.190.20">
    <property type="entry name" value="Mur ligase, C-terminal domain"/>
    <property type="match status" value="1"/>
</dbReference>
<evidence type="ECO:0000256" key="3">
    <source>
        <dbReference type="ARBA" id="ARBA00005150"/>
    </source>
</evidence>
<evidence type="ECO:0000256" key="5">
    <source>
        <dbReference type="ARBA" id="ARBA00013023"/>
    </source>
</evidence>
<dbReference type="Pfam" id="PF08245">
    <property type="entry name" value="Mur_ligase_M"/>
    <property type="match status" value="1"/>
</dbReference>
<evidence type="ECO:0000256" key="22">
    <source>
        <dbReference type="SAM" id="Phobius"/>
    </source>
</evidence>
<keyword evidence="8 21" id="KW-0436">Ligase</keyword>
<keyword evidence="9" id="KW-0479">Metal-binding</keyword>
<evidence type="ECO:0000259" key="23">
    <source>
        <dbReference type="Pfam" id="PF02875"/>
    </source>
</evidence>
<evidence type="ECO:0000256" key="9">
    <source>
        <dbReference type="ARBA" id="ARBA00022723"/>
    </source>
</evidence>
<comment type="pathway">
    <text evidence="3">Cofactor biosynthesis; tetrahydrofolylpolyglutamate biosynthesis.</text>
</comment>
<comment type="catalytic activity">
    <reaction evidence="20">
        <text>7,8-dihydropteroate + L-glutamate + ATP = 7,8-dihydrofolate + ADP + phosphate + H(+)</text>
        <dbReference type="Rhea" id="RHEA:23584"/>
        <dbReference type="ChEBI" id="CHEBI:15378"/>
        <dbReference type="ChEBI" id="CHEBI:17839"/>
        <dbReference type="ChEBI" id="CHEBI:29985"/>
        <dbReference type="ChEBI" id="CHEBI:30616"/>
        <dbReference type="ChEBI" id="CHEBI:43474"/>
        <dbReference type="ChEBI" id="CHEBI:57451"/>
        <dbReference type="ChEBI" id="CHEBI:456216"/>
        <dbReference type="EC" id="6.3.2.12"/>
    </reaction>
</comment>
<sequence length="427" mass="46750">MSVENLNSQSRHTLADWLCYIEQSHPIDKIEMGLERVKRVAERGNLTSLPGQVVLVAGTNGKGTTLRTLEQVLLAQGHTVGVYTSPHLQYFNERLRLNGQDVADADWLDAFALVDALRQDTSLTYFEFTTLVAFAILQAHSPEYCLIEVGLGGRLDATNIIEPDVSVITTIGLDHQDWLGHDVESISKEKAGIFRTGKVAISGEVEPPQAILAVALEKGTTLLQVGQHFHYRLASDSWEWQGISHRYANLPLPGVPVQNVATSLAVLEQLGKLPAEATLNACLSQLRLPGRMQFVQHQPDVLLDVAHNPQSAAYLASQLHILKPRYSKIIALVGMLKDKDVTQTLAPLTAYVDEWHLASLPGTRGANNVLLAEALSVVSSGNMLSVYDYDSMQTAYPAIMQTLQPSTLLVVFGSFITVSAVLAMRQE</sequence>
<evidence type="ECO:0000259" key="24">
    <source>
        <dbReference type="Pfam" id="PF08245"/>
    </source>
</evidence>
<keyword evidence="11 21" id="KW-0067">ATP-binding</keyword>
<keyword evidence="22" id="KW-0812">Transmembrane</keyword>
<evidence type="ECO:0000256" key="13">
    <source>
        <dbReference type="ARBA" id="ARBA00022909"/>
    </source>
</evidence>
<protein>
    <recommendedName>
        <fullName evidence="7">Dihydrofolate synthase/folylpolyglutamate synthase</fullName>
        <ecNumber evidence="5">6.3.2.12</ecNumber>
        <ecNumber evidence="6">6.3.2.17</ecNumber>
    </recommendedName>
    <alternativeName>
        <fullName evidence="16">Folylpoly-gamma-glutamate synthetase-dihydrofolate synthetase</fullName>
    </alternativeName>
    <alternativeName>
        <fullName evidence="14">Folylpolyglutamate synthetase</fullName>
    </alternativeName>
    <alternativeName>
        <fullName evidence="15">Tetrahydrofolylpolyglutamate synthase</fullName>
    </alternativeName>
</protein>
<name>A0ABQ2WDC5_9ALTE</name>
<keyword evidence="10 21" id="KW-0547">Nucleotide-binding</keyword>
<evidence type="ECO:0000256" key="18">
    <source>
        <dbReference type="ARBA" id="ARBA00047808"/>
    </source>
</evidence>
<dbReference type="InterPro" id="IPR018109">
    <property type="entry name" value="Folylpolyglutamate_synth_CS"/>
</dbReference>
<evidence type="ECO:0000256" key="12">
    <source>
        <dbReference type="ARBA" id="ARBA00022842"/>
    </source>
</evidence>
<dbReference type="EC" id="6.3.2.12" evidence="5"/>
<dbReference type="SUPFAM" id="SSF53623">
    <property type="entry name" value="MurD-like peptide ligases, catalytic domain"/>
    <property type="match status" value="1"/>
</dbReference>
<dbReference type="InterPro" id="IPR001645">
    <property type="entry name" value="Folylpolyglutamate_synth"/>
</dbReference>
<dbReference type="PROSITE" id="PS01011">
    <property type="entry name" value="FOLYLPOLYGLU_SYNT_1"/>
    <property type="match status" value="1"/>
</dbReference>
<evidence type="ECO:0000256" key="2">
    <source>
        <dbReference type="ARBA" id="ARBA00004799"/>
    </source>
</evidence>
<evidence type="ECO:0000256" key="6">
    <source>
        <dbReference type="ARBA" id="ARBA00013025"/>
    </source>
</evidence>
<comment type="catalytic activity">
    <reaction evidence="18">
        <text>10-formyltetrahydrofolyl-(gamma-L-Glu)(n) + L-glutamate + ATP = 10-formyltetrahydrofolyl-(gamma-L-Glu)(n+1) + ADP + phosphate + H(+)</text>
        <dbReference type="Rhea" id="RHEA:51904"/>
        <dbReference type="Rhea" id="RHEA-COMP:13088"/>
        <dbReference type="Rhea" id="RHEA-COMP:14300"/>
        <dbReference type="ChEBI" id="CHEBI:15378"/>
        <dbReference type="ChEBI" id="CHEBI:29985"/>
        <dbReference type="ChEBI" id="CHEBI:30616"/>
        <dbReference type="ChEBI" id="CHEBI:43474"/>
        <dbReference type="ChEBI" id="CHEBI:134413"/>
        <dbReference type="ChEBI" id="CHEBI:456216"/>
        <dbReference type="EC" id="6.3.2.17"/>
    </reaction>
</comment>
<gene>
    <name evidence="25" type="primary">folC</name>
    <name evidence="25" type="ORF">GCM10008111_03650</name>
</gene>
<evidence type="ECO:0000256" key="14">
    <source>
        <dbReference type="ARBA" id="ARBA00030048"/>
    </source>
</evidence>
<keyword evidence="22" id="KW-1133">Transmembrane helix</keyword>
<evidence type="ECO:0000256" key="7">
    <source>
        <dbReference type="ARBA" id="ARBA00019357"/>
    </source>
</evidence>
<keyword evidence="26" id="KW-1185">Reference proteome</keyword>
<dbReference type="InterPro" id="IPR013221">
    <property type="entry name" value="Mur_ligase_cen"/>
</dbReference>
<dbReference type="NCBIfam" id="TIGR01499">
    <property type="entry name" value="folC"/>
    <property type="match status" value="1"/>
</dbReference>
<comment type="caution">
    <text evidence="25">The sequence shown here is derived from an EMBL/GenBank/DDBJ whole genome shotgun (WGS) entry which is preliminary data.</text>
</comment>
<dbReference type="NCBIfam" id="NF008101">
    <property type="entry name" value="PRK10846.1"/>
    <property type="match status" value="1"/>
</dbReference>
<dbReference type="InterPro" id="IPR036615">
    <property type="entry name" value="Mur_ligase_C_dom_sf"/>
</dbReference>
<comment type="function">
    <text evidence="1">Functions in two distinct reactions of the de novo folate biosynthetic pathway. Catalyzes the addition of a glutamate residue to dihydropteroate (7,8-dihydropteroate or H2Pte) to form dihydrofolate (7,8-dihydrofolate monoglutamate or H2Pte-Glu). Also catalyzes successive additions of L-glutamate to tetrahydrofolate or 10-formyltetrahydrofolate or 5,10-methylenetetrahydrofolate, leading to folylpolyglutamate derivatives.</text>
</comment>
<evidence type="ECO:0000256" key="11">
    <source>
        <dbReference type="ARBA" id="ARBA00022840"/>
    </source>
</evidence>
<evidence type="ECO:0000256" key="21">
    <source>
        <dbReference type="PIRNR" id="PIRNR001563"/>
    </source>
</evidence>
<dbReference type="InterPro" id="IPR036565">
    <property type="entry name" value="Mur-like_cat_sf"/>
</dbReference>
<keyword evidence="13" id="KW-0289">Folate biosynthesis</keyword>
<evidence type="ECO:0000313" key="26">
    <source>
        <dbReference type="Proteomes" id="UP000634667"/>
    </source>
</evidence>
<dbReference type="Proteomes" id="UP000634667">
    <property type="component" value="Unassembled WGS sequence"/>
</dbReference>
<dbReference type="EC" id="6.3.2.17" evidence="6"/>
<comment type="pathway">
    <text evidence="2">Cofactor biosynthesis; tetrahydrofolate biosynthesis; 7,8-dihydrofolate from 2-amino-4-hydroxy-6-hydroxymethyl-7,8-dihydropteridine diphosphate and 4-aminobenzoate: step 2/2.</text>
</comment>
<evidence type="ECO:0000256" key="17">
    <source>
        <dbReference type="ARBA" id="ARBA00047493"/>
    </source>
</evidence>
<dbReference type="EMBL" id="BMYR01000001">
    <property type="protein sequence ID" value="GGW50978.1"/>
    <property type="molecule type" value="Genomic_DNA"/>
</dbReference>
<comment type="catalytic activity">
    <reaction evidence="17">
        <text>(6S)-5,6,7,8-tetrahydrofolyl-(gamma-L-Glu)(n) + L-glutamate + ATP = (6S)-5,6,7,8-tetrahydrofolyl-(gamma-L-Glu)(n+1) + ADP + phosphate + H(+)</text>
        <dbReference type="Rhea" id="RHEA:10580"/>
        <dbReference type="Rhea" id="RHEA-COMP:14738"/>
        <dbReference type="Rhea" id="RHEA-COMP:14740"/>
        <dbReference type="ChEBI" id="CHEBI:15378"/>
        <dbReference type="ChEBI" id="CHEBI:29985"/>
        <dbReference type="ChEBI" id="CHEBI:30616"/>
        <dbReference type="ChEBI" id="CHEBI:43474"/>
        <dbReference type="ChEBI" id="CHEBI:141005"/>
        <dbReference type="ChEBI" id="CHEBI:456216"/>
        <dbReference type="EC" id="6.3.2.17"/>
    </reaction>
</comment>
<dbReference type="PANTHER" id="PTHR11136:SF0">
    <property type="entry name" value="DIHYDROFOLATE SYNTHETASE-RELATED"/>
    <property type="match status" value="1"/>
</dbReference>
<evidence type="ECO:0000256" key="10">
    <source>
        <dbReference type="ARBA" id="ARBA00022741"/>
    </source>
</evidence>
<dbReference type="Gene3D" id="3.40.1190.10">
    <property type="entry name" value="Mur-like, catalytic domain"/>
    <property type="match status" value="1"/>
</dbReference>
<evidence type="ECO:0000256" key="19">
    <source>
        <dbReference type="ARBA" id="ARBA00049035"/>
    </source>
</evidence>
<dbReference type="PANTHER" id="PTHR11136">
    <property type="entry name" value="FOLYLPOLYGLUTAMATE SYNTHASE-RELATED"/>
    <property type="match status" value="1"/>
</dbReference>
<evidence type="ECO:0000256" key="16">
    <source>
        <dbReference type="ARBA" id="ARBA00032510"/>
    </source>
</evidence>
<evidence type="ECO:0000256" key="4">
    <source>
        <dbReference type="ARBA" id="ARBA00008276"/>
    </source>
</evidence>
<feature type="domain" description="Mur ligase central" evidence="24">
    <location>
        <begin position="56"/>
        <end position="196"/>
    </location>
</feature>
<feature type="domain" description="Mur ligase C-terminal" evidence="23">
    <location>
        <begin position="290"/>
        <end position="415"/>
    </location>
</feature>
<comment type="catalytic activity">
    <reaction evidence="19">
        <text>(6R)-5,10-methylenetetrahydrofolyl-(gamma-L-Glu)(n) + L-glutamate + ATP = (6R)-5,10-methylenetetrahydrofolyl-(gamma-L-Glu)(n+1) + ADP + phosphate + H(+)</text>
        <dbReference type="Rhea" id="RHEA:51912"/>
        <dbReference type="Rhea" id="RHEA-COMP:13257"/>
        <dbReference type="Rhea" id="RHEA-COMP:13258"/>
        <dbReference type="ChEBI" id="CHEBI:15378"/>
        <dbReference type="ChEBI" id="CHEBI:29985"/>
        <dbReference type="ChEBI" id="CHEBI:30616"/>
        <dbReference type="ChEBI" id="CHEBI:43474"/>
        <dbReference type="ChEBI" id="CHEBI:136572"/>
        <dbReference type="ChEBI" id="CHEBI:456216"/>
        <dbReference type="EC" id="6.3.2.17"/>
    </reaction>
</comment>
<proteinExistence type="inferred from homology"/>
<dbReference type="PROSITE" id="PS01012">
    <property type="entry name" value="FOLYLPOLYGLU_SYNT_2"/>
    <property type="match status" value="1"/>
</dbReference>
<dbReference type="PIRSF" id="PIRSF001563">
    <property type="entry name" value="Folylpolyglu_synth"/>
    <property type="match status" value="1"/>
</dbReference>
<evidence type="ECO:0000313" key="25">
    <source>
        <dbReference type="EMBL" id="GGW50978.1"/>
    </source>
</evidence>
<evidence type="ECO:0000256" key="20">
    <source>
        <dbReference type="ARBA" id="ARBA00049161"/>
    </source>
</evidence>
<evidence type="ECO:0000256" key="1">
    <source>
        <dbReference type="ARBA" id="ARBA00002714"/>
    </source>
</evidence>
<feature type="transmembrane region" description="Helical" evidence="22">
    <location>
        <begin position="406"/>
        <end position="424"/>
    </location>
</feature>
<evidence type="ECO:0000256" key="15">
    <source>
        <dbReference type="ARBA" id="ARBA00030592"/>
    </source>
</evidence>
<keyword evidence="12" id="KW-0460">Magnesium</keyword>
<dbReference type="SUPFAM" id="SSF53244">
    <property type="entry name" value="MurD-like peptide ligases, peptide-binding domain"/>
    <property type="match status" value="1"/>
</dbReference>
<organism evidence="25 26">
    <name type="scientific">Alishewanella tabrizica</name>
    <dbReference type="NCBI Taxonomy" id="671278"/>
    <lineage>
        <taxon>Bacteria</taxon>
        <taxon>Pseudomonadati</taxon>
        <taxon>Pseudomonadota</taxon>
        <taxon>Gammaproteobacteria</taxon>
        <taxon>Alteromonadales</taxon>
        <taxon>Alteromonadaceae</taxon>
        <taxon>Alishewanella</taxon>
    </lineage>
</organism>
<accession>A0ABQ2WDC5</accession>
<evidence type="ECO:0000256" key="8">
    <source>
        <dbReference type="ARBA" id="ARBA00022598"/>
    </source>
</evidence>
<dbReference type="RefSeq" id="WP_189479866.1">
    <property type="nucleotide sequence ID" value="NZ_BMYR01000001.1"/>
</dbReference>
<dbReference type="Pfam" id="PF02875">
    <property type="entry name" value="Mur_ligase_C"/>
    <property type="match status" value="1"/>
</dbReference>